<accession>A0A368YC22</accession>
<reference evidence="1 2" key="1">
    <citation type="submission" date="2018-07" db="EMBL/GenBank/DDBJ databases">
        <title>Genomic Encyclopedia of Type Strains, Phase III (KMG-III): the genomes of soil and plant-associated and newly described type strains.</title>
        <authorList>
            <person name="Whitman W."/>
        </authorList>
    </citation>
    <scope>NUCLEOTIDE SEQUENCE [LARGE SCALE GENOMIC DNA]</scope>
    <source>
        <strain evidence="1 2">31-25a</strain>
    </source>
</reference>
<dbReference type="EMBL" id="QPJM01000038">
    <property type="protein sequence ID" value="RCW77752.1"/>
    <property type="molecule type" value="Genomic_DNA"/>
</dbReference>
<dbReference type="Proteomes" id="UP000253324">
    <property type="component" value="Unassembled WGS sequence"/>
</dbReference>
<gene>
    <name evidence="1" type="ORF">C7476_13817</name>
</gene>
<dbReference type="AlphaFoldDB" id="A0A368YC22"/>
<proteinExistence type="predicted"/>
<evidence type="ECO:0000313" key="2">
    <source>
        <dbReference type="Proteomes" id="UP000253324"/>
    </source>
</evidence>
<sequence length="46" mass="4599">MAVVSLGPLCSSGHCSNTSVVASSAELMLVILPGWLLKTVTGANAL</sequence>
<keyword evidence="2" id="KW-1185">Reference proteome</keyword>
<comment type="caution">
    <text evidence="1">The sequence shown here is derived from an EMBL/GenBank/DDBJ whole genome shotgun (WGS) entry which is preliminary data.</text>
</comment>
<organism evidence="1 2">
    <name type="scientific">Phyllobacterium bourgognense</name>
    <dbReference type="NCBI Taxonomy" id="314236"/>
    <lineage>
        <taxon>Bacteria</taxon>
        <taxon>Pseudomonadati</taxon>
        <taxon>Pseudomonadota</taxon>
        <taxon>Alphaproteobacteria</taxon>
        <taxon>Hyphomicrobiales</taxon>
        <taxon>Phyllobacteriaceae</taxon>
        <taxon>Phyllobacterium</taxon>
    </lineage>
</organism>
<protein>
    <submittedName>
        <fullName evidence="1">Uncharacterized protein</fullName>
    </submittedName>
</protein>
<evidence type="ECO:0000313" key="1">
    <source>
        <dbReference type="EMBL" id="RCW77752.1"/>
    </source>
</evidence>
<name>A0A368YC22_9HYPH</name>